<evidence type="ECO:0000313" key="2">
    <source>
        <dbReference type="EMBL" id="ASJ74028.1"/>
    </source>
</evidence>
<dbReference type="AlphaFoldDB" id="A0A2Z2NWD5"/>
<reference evidence="2 3" key="1">
    <citation type="submission" date="2016-12" db="EMBL/GenBank/DDBJ databases">
        <authorList>
            <person name="Song W.-J."/>
            <person name="Kurnit D.M."/>
        </authorList>
    </citation>
    <scope>NUCLEOTIDE SEQUENCE [LARGE SCALE GENOMIC DNA]</scope>
    <source>
        <strain evidence="2 3">IMCC3135</strain>
    </source>
</reference>
<dbReference type="Pfam" id="PF09982">
    <property type="entry name" value="LpxR"/>
    <property type="match status" value="1"/>
</dbReference>
<dbReference type="EMBL" id="CP018632">
    <property type="protein sequence ID" value="ASJ74028.1"/>
    <property type="molecule type" value="Genomic_DNA"/>
</dbReference>
<dbReference type="Gene3D" id="2.40.128.140">
    <property type="entry name" value="Outer membrane protein"/>
    <property type="match status" value="1"/>
</dbReference>
<keyword evidence="1" id="KW-0732">Signal</keyword>
<gene>
    <name evidence="2" type="ORF">IMCC3135_19745</name>
</gene>
<evidence type="ECO:0000256" key="1">
    <source>
        <dbReference type="SAM" id="SignalP"/>
    </source>
</evidence>
<evidence type="ECO:0000313" key="3">
    <source>
        <dbReference type="Proteomes" id="UP000250079"/>
    </source>
</evidence>
<proteinExistence type="predicted"/>
<dbReference type="KEGG" id="gai:IMCC3135_19745"/>
<dbReference type="InterPro" id="IPR037107">
    <property type="entry name" value="Put_OMP_sf"/>
</dbReference>
<accession>A0A2Z2NWD5</accession>
<sequence>MMLASQLMFVLLMSATQANASDSESEGELFPDTEPGQAWTLTFENDIFAGTDGGYTNGIGFSVAHGPYESFTENNLPGWLLYLTNKTYMATLPDRQRAVAYSYSQSMHTPTDITVTELQLDEPPYAGFLGARAMLYAFDKIHSDQLSLTVGVVGELSLAEPSQRFIHRITGSEEPKGWDNQLGNELVFLIAASHGERVFASSSERALESDLILRGTAGVGTIQSGASVSAVFRVGNLLELSHATASLLPDRQVNNLAFLNDSAWYAFVGGEVGVVVNDIFINGNTFRDSHSVPLDHSRSMMSAGVSWNMGTFAFTLLYAETKGGGEVDPFGSFSITHQY</sequence>
<feature type="chain" id="PRO_5016265633" description="Lipid A deacylase LpxR family protein" evidence="1">
    <location>
        <begin position="21"/>
        <end position="339"/>
    </location>
</feature>
<evidence type="ECO:0008006" key="4">
    <source>
        <dbReference type="Google" id="ProtNLM"/>
    </source>
</evidence>
<dbReference type="Proteomes" id="UP000250079">
    <property type="component" value="Chromosome"/>
</dbReference>
<organism evidence="2 3">
    <name type="scientific">Granulosicoccus antarcticus IMCC3135</name>
    <dbReference type="NCBI Taxonomy" id="1192854"/>
    <lineage>
        <taxon>Bacteria</taxon>
        <taxon>Pseudomonadati</taxon>
        <taxon>Pseudomonadota</taxon>
        <taxon>Gammaproteobacteria</taxon>
        <taxon>Chromatiales</taxon>
        <taxon>Granulosicoccaceae</taxon>
        <taxon>Granulosicoccus</taxon>
    </lineage>
</organism>
<keyword evidence="3" id="KW-1185">Reference proteome</keyword>
<protein>
    <recommendedName>
        <fullName evidence="4">Lipid A deacylase LpxR family protein</fullName>
    </recommendedName>
</protein>
<name>A0A2Z2NWD5_9GAMM</name>
<dbReference type="InterPro" id="IPR018707">
    <property type="entry name" value="LpxR"/>
</dbReference>
<feature type="signal peptide" evidence="1">
    <location>
        <begin position="1"/>
        <end position="20"/>
    </location>
</feature>